<dbReference type="EMBL" id="GG738883">
    <property type="protein sequence ID" value="EFC41817.1"/>
    <property type="molecule type" value="Genomic_DNA"/>
</dbReference>
<feature type="transmembrane region" description="Helical" evidence="1">
    <location>
        <begin position="260"/>
        <end position="282"/>
    </location>
</feature>
<feature type="transmembrane region" description="Helical" evidence="1">
    <location>
        <begin position="92"/>
        <end position="114"/>
    </location>
</feature>
<feature type="transmembrane region" description="Helical" evidence="1">
    <location>
        <begin position="161"/>
        <end position="194"/>
    </location>
</feature>
<accession>D2VMX4</accession>
<evidence type="ECO:0000313" key="3">
    <source>
        <dbReference type="Proteomes" id="UP000006671"/>
    </source>
</evidence>
<organism evidence="3">
    <name type="scientific">Naegleria gruberi</name>
    <name type="common">Amoeba</name>
    <dbReference type="NCBI Taxonomy" id="5762"/>
    <lineage>
        <taxon>Eukaryota</taxon>
        <taxon>Discoba</taxon>
        <taxon>Heterolobosea</taxon>
        <taxon>Tetramitia</taxon>
        <taxon>Eutetramitia</taxon>
        <taxon>Vahlkampfiidae</taxon>
        <taxon>Naegleria</taxon>
    </lineage>
</organism>
<sequence>MSGNDASDWLWSKSDLVLSSLQQQMPQGQNGNKPLAFGELYRLQNFSPREYTQASIGLTIAFILGFLALGLIIMIFFSRNKYRKTMVMNQKFILMLVGLLLAIQIFSLISRIIFEAISLDIIDDISLFIQQQNGTEAMQNALATMNSTVTAAEAGVSDSPIFAMAFFGAIYIFTTSANLAVITLIVTFVSFVFFKTIKRGGTISKSHYVFLSIFGDAFGVFVFVIVLLISLTLGIVYLLVSIGLSSDFQTGLYIGVYVPYVVQILLQTILFNVSLIVHLFLLELTLNSSLL</sequence>
<dbReference type="VEuPathDB" id="AmoebaDB:NAEGRDRAFT_70293"/>
<feature type="transmembrane region" description="Helical" evidence="1">
    <location>
        <begin position="214"/>
        <end position="240"/>
    </location>
</feature>
<feature type="transmembrane region" description="Helical" evidence="1">
    <location>
        <begin position="56"/>
        <end position="77"/>
    </location>
</feature>
<name>D2VMX4_NAEGR</name>
<evidence type="ECO:0000256" key="1">
    <source>
        <dbReference type="SAM" id="Phobius"/>
    </source>
</evidence>
<gene>
    <name evidence="2" type="ORF">NAEGRDRAFT_70293</name>
</gene>
<protein>
    <submittedName>
        <fullName evidence="2">Predicted protein</fullName>
    </submittedName>
</protein>
<proteinExistence type="predicted"/>
<dbReference type="AlphaFoldDB" id="D2VMX4"/>
<dbReference type="Proteomes" id="UP000006671">
    <property type="component" value="Unassembled WGS sequence"/>
</dbReference>
<keyword evidence="1" id="KW-0472">Membrane</keyword>
<keyword evidence="1" id="KW-1133">Transmembrane helix</keyword>
<dbReference type="InParanoid" id="D2VMX4"/>
<keyword evidence="1" id="KW-0812">Transmembrane</keyword>
<dbReference type="GeneID" id="8851500"/>
<reference evidence="2 3" key="1">
    <citation type="journal article" date="2010" name="Cell">
        <title>The genome of Naegleria gruberi illuminates early eukaryotic versatility.</title>
        <authorList>
            <person name="Fritz-Laylin L.K."/>
            <person name="Prochnik S.E."/>
            <person name="Ginger M.L."/>
            <person name="Dacks J.B."/>
            <person name="Carpenter M.L."/>
            <person name="Field M.C."/>
            <person name="Kuo A."/>
            <person name="Paredez A."/>
            <person name="Chapman J."/>
            <person name="Pham J."/>
            <person name="Shu S."/>
            <person name="Neupane R."/>
            <person name="Cipriano M."/>
            <person name="Mancuso J."/>
            <person name="Tu H."/>
            <person name="Salamov A."/>
            <person name="Lindquist E."/>
            <person name="Shapiro H."/>
            <person name="Lucas S."/>
            <person name="Grigoriev I.V."/>
            <person name="Cande W.Z."/>
            <person name="Fulton C."/>
            <person name="Rokhsar D.S."/>
            <person name="Dawson S.C."/>
        </authorList>
    </citation>
    <scope>NUCLEOTIDE SEQUENCE [LARGE SCALE GENOMIC DNA]</scope>
    <source>
        <strain evidence="2 3">NEG-M</strain>
    </source>
</reference>
<dbReference type="KEGG" id="ngr:NAEGRDRAFT_70293"/>
<dbReference type="RefSeq" id="XP_002674561.1">
    <property type="nucleotide sequence ID" value="XM_002674515.1"/>
</dbReference>
<keyword evidence="3" id="KW-1185">Reference proteome</keyword>
<evidence type="ECO:0000313" key="2">
    <source>
        <dbReference type="EMBL" id="EFC41817.1"/>
    </source>
</evidence>